<comment type="caution">
    <text evidence="2">The sequence shown here is derived from an EMBL/GenBank/DDBJ whole genome shotgun (WGS) entry which is preliminary data.</text>
</comment>
<dbReference type="GO" id="GO:0003676">
    <property type="term" value="F:nucleic acid binding"/>
    <property type="evidence" value="ECO:0007669"/>
    <property type="project" value="InterPro"/>
</dbReference>
<evidence type="ECO:0000256" key="1">
    <source>
        <dbReference type="SAM" id="MobiDB-lite"/>
    </source>
</evidence>
<name>A0A8J4XKP0_CHIOP</name>
<proteinExistence type="predicted"/>
<evidence type="ECO:0000313" key="2">
    <source>
        <dbReference type="EMBL" id="KAG0702379.1"/>
    </source>
</evidence>
<keyword evidence="3" id="KW-1185">Reference proteome</keyword>
<feature type="compositionally biased region" description="Acidic residues" evidence="1">
    <location>
        <begin position="73"/>
        <end position="87"/>
    </location>
</feature>
<dbReference type="OrthoDB" id="6376497at2759"/>
<dbReference type="AlphaFoldDB" id="A0A8J4XKP0"/>
<protein>
    <submittedName>
        <fullName evidence="2">Nucleolin</fullName>
    </submittedName>
</protein>
<feature type="compositionally biased region" description="Basic residues" evidence="1">
    <location>
        <begin position="8"/>
        <end position="23"/>
    </location>
</feature>
<organism evidence="2 3">
    <name type="scientific">Chionoecetes opilio</name>
    <name type="common">Atlantic snow crab</name>
    <name type="synonym">Cancer opilio</name>
    <dbReference type="NCBI Taxonomy" id="41210"/>
    <lineage>
        <taxon>Eukaryota</taxon>
        <taxon>Metazoa</taxon>
        <taxon>Ecdysozoa</taxon>
        <taxon>Arthropoda</taxon>
        <taxon>Crustacea</taxon>
        <taxon>Multicrustacea</taxon>
        <taxon>Malacostraca</taxon>
        <taxon>Eumalacostraca</taxon>
        <taxon>Eucarida</taxon>
        <taxon>Decapoda</taxon>
        <taxon>Pleocyemata</taxon>
        <taxon>Brachyura</taxon>
        <taxon>Eubrachyura</taxon>
        <taxon>Majoidea</taxon>
        <taxon>Majidae</taxon>
        <taxon>Chionoecetes</taxon>
    </lineage>
</organism>
<accession>A0A8J4XKP0</accession>
<dbReference type="InterPro" id="IPR012677">
    <property type="entry name" value="Nucleotide-bd_a/b_plait_sf"/>
</dbReference>
<dbReference type="SUPFAM" id="SSF54928">
    <property type="entry name" value="RNA-binding domain, RBD"/>
    <property type="match status" value="1"/>
</dbReference>
<sequence>MDVDMKVVKGKRKRKNVKKKGGIIKKQDVKLQSKNLEKVTGNLNTNVGKILNKKPDSKMTTKKDSEGGKKDSEGEEQTNTDSEENVDTQDPPKPKRPKRRNRELNVPSGKMELTPLLTQETDGRTSHRDERTLYVRFPPSLCSVRDKAYLETLVPSAVDIRLPRLSPGNYAKFCYIEFDTEEETTRMRETLATIKINGEAFFADYVGKKSKTQSDKEPRTVDPLRLYVGGLPKGIKGEDIRAAFPTAGRMMYRKANNKFSVRYDKISHNALFLPSLPTPQILLSSIGFLLGQEWSACLVTFKALKFGKPVLQSCQGLQVLARS</sequence>
<gene>
    <name evidence="2" type="primary">ncl</name>
    <name evidence="2" type="ORF">GWK47_025116</name>
</gene>
<reference evidence="2" key="1">
    <citation type="submission" date="2020-07" db="EMBL/GenBank/DDBJ databases">
        <title>The High-quality genome of the commercially important snow crab, Chionoecetes opilio.</title>
        <authorList>
            <person name="Jeong J.-H."/>
            <person name="Ryu S."/>
        </authorList>
    </citation>
    <scope>NUCLEOTIDE SEQUENCE</scope>
    <source>
        <strain evidence="2">MADBK_172401_WGS</strain>
        <tissue evidence="2">Digestive gland</tissue>
    </source>
</reference>
<dbReference type="InterPro" id="IPR035979">
    <property type="entry name" value="RBD_domain_sf"/>
</dbReference>
<dbReference type="Gene3D" id="3.30.70.330">
    <property type="match status" value="2"/>
</dbReference>
<dbReference type="EMBL" id="JACEEZ010025287">
    <property type="protein sequence ID" value="KAG0702379.1"/>
    <property type="molecule type" value="Genomic_DNA"/>
</dbReference>
<dbReference type="Proteomes" id="UP000770661">
    <property type="component" value="Unassembled WGS sequence"/>
</dbReference>
<feature type="region of interest" description="Disordered" evidence="1">
    <location>
        <begin position="1"/>
        <end position="26"/>
    </location>
</feature>
<feature type="region of interest" description="Disordered" evidence="1">
    <location>
        <begin position="39"/>
        <end position="127"/>
    </location>
</feature>
<feature type="compositionally biased region" description="Basic and acidic residues" evidence="1">
    <location>
        <begin position="53"/>
        <end position="72"/>
    </location>
</feature>
<evidence type="ECO:0000313" key="3">
    <source>
        <dbReference type="Proteomes" id="UP000770661"/>
    </source>
</evidence>